<evidence type="ECO:0000256" key="6">
    <source>
        <dbReference type="SAM" id="MobiDB-lite"/>
    </source>
</evidence>
<dbReference type="InterPro" id="IPR036390">
    <property type="entry name" value="WH_DNA-bd_sf"/>
</dbReference>
<feature type="domain" description="Fork-head" evidence="7">
    <location>
        <begin position="275"/>
        <end position="383"/>
    </location>
</feature>
<comment type="subcellular location">
    <subcellularLocation>
        <location evidence="5">Nucleus</location>
    </subcellularLocation>
</comment>
<feature type="DNA-binding region" description="Fork-head" evidence="5">
    <location>
        <begin position="275"/>
        <end position="383"/>
    </location>
</feature>
<sequence length="424" mass="47133">MDRKLESLSTRVFAADTTNDIPTQINYPHISKARSVNAWMRQGNPPCAKSATPAVLDNRQSLIDTASTTISSSLFDATVPVAAVANLPDKRCERVEFGSSRALPQQAHQEHQLQYALYHLKDPAQCMQSSYNYDFARTERAFCEQNELKQAVEPCVAWGSFTCSQEAYYNQLALDPRCFVSSLASETTAPNFMSSMHGIDNFPIAASGITVTIMPPISNALSITSDFNHKDVEHNVPLSQDPSINIDGEMVHNTTLYNADNGPEYTVSTEPACAESNKSYAALIHRAFMSQQDKSMKLRDLYQWFRDNTNKAKSPDKGWKSSIRHNLSMNKAFTKCDPNQPDLNNDLSLQNSGTGGSNSTRWHLIPGCQDGVESTNKFRQERKKRASRSSSGDGVICGRIHKTVEATSIRKGRHNAVQNRVTNR</sequence>
<dbReference type="Proteomes" id="UP001600888">
    <property type="component" value="Unassembled WGS sequence"/>
</dbReference>
<dbReference type="PANTHER" id="PTHR46078:SF2">
    <property type="entry name" value="FORK-HEAD DOMAIN-CONTAINING PROTEIN"/>
    <property type="match status" value="1"/>
</dbReference>
<dbReference type="EMBL" id="JBAWTH010000192">
    <property type="protein sequence ID" value="KAL2273270.1"/>
    <property type="molecule type" value="Genomic_DNA"/>
</dbReference>
<feature type="region of interest" description="Disordered" evidence="6">
    <location>
        <begin position="366"/>
        <end position="395"/>
    </location>
</feature>
<proteinExistence type="predicted"/>
<keyword evidence="4 5" id="KW-0539">Nucleus</keyword>
<evidence type="ECO:0000256" key="1">
    <source>
        <dbReference type="ARBA" id="ARBA00023015"/>
    </source>
</evidence>
<keyword evidence="9" id="KW-1185">Reference proteome</keyword>
<dbReference type="InterPro" id="IPR036388">
    <property type="entry name" value="WH-like_DNA-bd_sf"/>
</dbReference>
<evidence type="ECO:0000259" key="7">
    <source>
        <dbReference type="PROSITE" id="PS50039"/>
    </source>
</evidence>
<dbReference type="PROSITE" id="PS00658">
    <property type="entry name" value="FORK_HEAD_2"/>
    <property type="match status" value="1"/>
</dbReference>
<keyword evidence="2 5" id="KW-0238">DNA-binding</keyword>
<evidence type="ECO:0000256" key="2">
    <source>
        <dbReference type="ARBA" id="ARBA00023125"/>
    </source>
</evidence>
<evidence type="ECO:0000256" key="3">
    <source>
        <dbReference type="ARBA" id="ARBA00023163"/>
    </source>
</evidence>
<accession>A0ABR4DT49</accession>
<gene>
    <name evidence="8" type="ORF">FJTKL_04828</name>
</gene>
<dbReference type="InterPro" id="IPR001766">
    <property type="entry name" value="Fork_head_dom"/>
</dbReference>
<evidence type="ECO:0000313" key="9">
    <source>
        <dbReference type="Proteomes" id="UP001600888"/>
    </source>
</evidence>
<reference evidence="8 9" key="1">
    <citation type="submission" date="2024-03" db="EMBL/GenBank/DDBJ databases">
        <title>A high-quality draft genome sequence of Diaporthe vaccinii, a causative agent of upright dieback and viscid rot disease in cranberry plants.</title>
        <authorList>
            <person name="Sarrasin M."/>
            <person name="Lang B.F."/>
            <person name="Burger G."/>
        </authorList>
    </citation>
    <scope>NUCLEOTIDE SEQUENCE [LARGE SCALE GENOMIC DNA]</scope>
    <source>
        <strain evidence="8 9">IS7</strain>
    </source>
</reference>
<protein>
    <recommendedName>
        <fullName evidence="7">Fork-head domain-containing protein</fullName>
    </recommendedName>
</protein>
<dbReference type="InterPro" id="IPR045912">
    <property type="entry name" value="FOXJ2/3-like"/>
</dbReference>
<dbReference type="InterPro" id="IPR030456">
    <property type="entry name" value="TF_fork_head_CS_2"/>
</dbReference>
<comment type="caution">
    <text evidence="8">The sequence shown here is derived from an EMBL/GenBank/DDBJ whole genome shotgun (WGS) entry which is preliminary data.</text>
</comment>
<dbReference type="PROSITE" id="PS50039">
    <property type="entry name" value="FORK_HEAD_3"/>
    <property type="match status" value="1"/>
</dbReference>
<evidence type="ECO:0000313" key="8">
    <source>
        <dbReference type="EMBL" id="KAL2273270.1"/>
    </source>
</evidence>
<dbReference type="PANTHER" id="PTHR46078">
    <property type="entry name" value="FORKHEAD BOX PROTEIN J2 FAMILY MEMBER"/>
    <property type="match status" value="1"/>
</dbReference>
<keyword evidence="3" id="KW-0804">Transcription</keyword>
<organism evidence="8 9">
    <name type="scientific">Diaporthe vaccinii</name>
    <dbReference type="NCBI Taxonomy" id="105482"/>
    <lineage>
        <taxon>Eukaryota</taxon>
        <taxon>Fungi</taxon>
        <taxon>Dikarya</taxon>
        <taxon>Ascomycota</taxon>
        <taxon>Pezizomycotina</taxon>
        <taxon>Sordariomycetes</taxon>
        <taxon>Sordariomycetidae</taxon>
        <taxon>Diaporthales</taxon>
        <taxon>Diaporthaceae</taxon>
        <taxon>Diaporthe</taxon>
        <taxon>Diaporthe eres species complex</taxon>
    </lineage>
</organism>
<dbReference type="SUPFAM" id="SSF46785">
    <property type="entry name" value="Winged helix' DNA-binding domain"/>
    <property type="match status" value="1"/>
</dbReference>
<dbReference type="SMART" id="SM00339">
    <property type="entry name" value="FH"/>
    <property type="match status" value="1"/>
</dbReference>
<evidence type="ECO:0000256" key="4">
    <source>
        <dbReference type="ARBA" id="ARBA00023242"/>
    </source>
</evidence>
<dbReference type="Gene3D" id="1.10.10.10">
    <property type="entry name" value="Winged helix-like DNA-binding domain superfamily/Winged helix DNA-binding domain"/>
    <property type="match status" value="1"/>
</dbReference>
<keyword evidence="1" id="KW-0805">Transcription regulation</keyword>
<evidence type="ECO:0000256" key="5">
    <source>
        <dbReference type="PROSITE-ProRule" id="PRU00089"/>
    </source>
</evidence>
<dbReference type="Pfam" id="PF00250">
    <property type="entry name" value="Forkhead"/>
    <property type="match status" value="1"/>
</dbReference>
<name>A0ABR4DT49_9PEZI</name>